<dbReference type="Proteomes" id="UP001163731">
    <property type="component" value="Unassembled WGS sequence"/>
</dbReference>
<dbReference type="Pfam" id="PF07470">
    <property type="entry name" value="Glyco_hydro_88"/>
    <property type="match status" value="1"/>
</dbReference>
<dbReference type="InterPro" id="IPR052043">
    <property type="entry name" value="PolySaccharide_Degr_Enz"/>
</dbReference>
<keyword evidence="4" id="KW-1185">Reference proteome</keyword>
<dbReference type="PANTHER" id="PTHR33886:SF8">
    <property type="entry name" value="UNSATURATED RHAMNOGALACTURONAN HYDROLASE (EUROFUNG)"/>
    <property type="match status" value="1"/>
</dbReference>
<evidence type="ECO:0000256" key="2">
    <source>
        <dbReference type="SAM" id="SignalP"/>
    </source>
</evidence>
<sequence length="419" mass="47707">MSFINQKLKIYAVAVLGSAMFLACAQTKTATAAKATTQTAKSGKVVPTNLKWSERMMLSEMQRFPEAWMLDFSKSPKWTYPSAIVLDGAEQLYIKTGKKEYYDYISGFGETLIKDDGTIVTYDLDKYNIDMLNSGNVLLYLYEKEKKDKYLKALQTLRLQIDGQPRTNEGSFWHKKIYPYQVWLDGLYMGMPFYTHYTKDFTKGADAQKAYDDIVMQFDSVQKNLLDKKTGLLYHAWDESKEQAWADKQTGLSPNFWGRAMGWYGMAMVDVLDYLPKDHPGRARIISYIKSYSDAVIKYQDKKSGLWYQVLDKPLANKNYEEATASAMFVYTMIKSVNKGYLPKSYKAAAKKGYDGIIKNLITVDENGVVNLNKCCAVAGLGGKPYRDGSYEYYVNEEIRSNDGKGTGPFILASLEFEK</sequence>
<protein>
    <submittedName>
        <fullName evidence="3">Glycoside hydrolase family 88 protein</fullName>
    </submittedName>
</protein>
<accession>A0ABT3I2X5</accession>
<dbReference type="RefSeq" id="WP_264751549.1">
    <property type="nucleotide sequence ID" value="NZ_JAPDHW010000018.1"/>
</dbReference>
<comment type="caution">
    <text evidence="3">The sequence shown here is derived from an EMBL/GenBank/DDBJ whole genome shotgun (WGS) entry which is preliminary data.</text>
</comment>
<dbReference type="PROSITE" id="PS51257">
    <property type="entry name" value="PROKAR_LIPOPROTEIN"/>
    <property type="match status" value="1"/>
</dbReference>
<feature type="signal peptide" evidence="2">
    <location>
        <begin position="1"/>
        <end position="25"/>
    </location>
</feature>
<dbReference type="InterPro" id="IPR012341">
    <property type="entry name" value="6hp_glycosidase-like_sf"/>
</dbReference>
<evidence type="ECO:0000313" key="4">
    <source>
        <dbReference type="Proteomes" id="UP001163731"/>
    </source>
</evidence>
<evidence type="ECO:0000256" key="1">
    <source>
        <dbReference type="ARBA" id="ARBA00022801"/>
    </source>
</evidence>
<gene>
    <name evidence="3" type="ORF">OMO38_17870</name>
</gene>
<reference evidence="3" key="1">
    <citation type="submission" date="2022-10" db="EMBL/GenBank/DDBJ databases">
        <title>Chryseobacterium babae sp. nov. isolated from the gut of the beetle Oryctes rhinoceros, and Chryseobacterium kimseyorum sp. nov., isolated from a stick insect rearing cage.</title>
        <authorList>
            <person name="Shelomi M."/>
            <person name="Han C.-J."/>
            <person name="Chen W.-M."/>
            <person name="Chen H.-K."/>
            <person name="Liaw S.-J."/>
            <person name="Muhle E."/>
            <person name="Clermont D."/>
        </authorList>
    </citation>
    <scope>NUCLEOTIDE SEQUENCE</scope>
    <source>
        <strain evidence="3">09-1422</strain>
    </source>
</reference>
<keyword evidence="1 3" id="KW-0378">Hydrolase</keyword>
<dbReference type="PANTHER" id="PTHR33886">
    <property type="entry name" value="UNSATURATED RHAMNOGALACTURONAN HYDROLASE (EUROFUNG)"/>
    <property type="match status" value="1"/>
</dbReference>
<dbReference type="InterPro" id="IPR008928">
    <property type="entry name" value="6-hairpin_glycosidase_sf"/>
</dbReference>
<dbReference type="InterPro" id="IPR010905">
    <property type="entry name" value="Glyco_hydro_88"/>
</dbReference>
<keyword evidence="2" id="KW-0732">Signal</keyword>
<dbReference type="GO" id="GO:0016787">
    <property type="term" value="F:hydrolase activity"/>
    <property type="evidence" value="ECO:0007669"/>
    <property type="project" value="UniProtKB-KW"/>
</dbReference>
<proteinExistence type="predicted"/>
<dbReference type="SUPFAM" id="SSF48208">
    <property type="entry name" value="Six-hairpin glycosidases"/>
    <property type="match status" value="1"/>
</dbReference>
<name>A0ABT3I2X5_9FLAO</name>
<dbReference type="EMBL" id="JAPDHW010000018">
    <property type="protein sequence ID" value="MCW3170399.1"/>
    <property type="molecule type" value="Genomic_DNA"/>
</dbReference>
<feature type="chain" id="PRO_5045603284" evidence="2">
    <location>
        <begin position="26"/>
        <end position="419"/>
    </location>
</feature>
<evidence type="ECO:0000313" key="3">
    <source>
        <dbReference type="EMBL" id="MCW3170399.1"/>
    </source>
</evidence>
<dbReference type="Gene3D" id="1.50.10.10">
    <property type="match status" value="1"/>
</dbReference>
<organism evidence="3 4">
    <name type="scientific">Chryseobacterium kimseyorum</name>
    <dbReference type="NCBI Taxonomy" id="2984028"/>
    <lineage>
        <taxon>Bacteria</taxon>
        <taxon>Pseudomonadati</taxon>
        <taxon>Bacteroidota</taxon>
        <taxon>Flavobacteriia</taxon>
        <taxon>Flavobacteriales</taxon>
        <taxon>Weeksellaceae</taxon>
        <taxon>Chryseobacterium group</taxon>
        <taxon>Chryseobacterium</taxon>
    </lineage>
</organism>